<evidence type="ECO:0000313" key="3">
    <source>
        <dbReference type="EMBL" id="AMK54034.1"/>
    </source>
</evidence>
<dbReference type="SUPFAM" id="SSF53850">
    <property type="entry name" value="Periplasmic binding protein-like II"/>
    <property type="match status" value="1"/>
</dbReference>
<evidence type="ECO:0000313" key="4">
    <source>
        <dbReference type="Proteomes" id="UP000069771"/>
    </source>
</evidence>
<evidence type="ECO:0000256" key="1">
    <source>
        <dbReference type="SAM" id="MobiDB-lite"/>
    </source>
</evidence>
<dbReference type="Proteomes" id="UP000069771">
    <property type="component" value="Chromosome"/>
</dbReference>
<keyword evidence="2" id="KW-0732">Signal</keyword>
<dbReference type="OrthoDB" id="9814375at2"/>
<organism evidence="3 4">
    <name type="scientific">Faecalibaculum rodentium</name>
    <dbReference type="NCBI Taxonomy" id="1702221"/>
    <lineage>
        <taxon>Bacteria</taxon>
        <taxon>Bacillati</taxon>
        <taxon>Bacillota</taxon>
        <taxon>Erysipelotrichia</taxon>
        <taxon>Erysipelotrichales</taxon>
        <taxon>Erysipelotrichaceae</taxon>
        <taxon>Faecalibaculum</taxon>
    </lineage>
</organism>
<dbReference type="PROSITE" id="PS51257">
    <property type="entry name" value="PROKAR_LIPOPROTEIN"/>
    <property type="match status" value="1"/>
</dbReference>
<keyword evidence="4" id="KW-1185">Reference proteome</keyword>
<dbReference type="RefSeq" id="WP_067555896.1">
    <property type="nucleotide sequence ID" value="NZ_CAMTBT010000025.1"/>
</dbReference>
<feature type="compositionally biased region" description="Low complexity" evidence="1">
    <location>
        <begin position="25"/>
        <end position="35"/>
    </location>
</feature>
<name>A0A140DTQ7_9FIRM</name>
<feature type="signal peptide" evidence="2">
    <location>
        <begin position="1"/>
        <end position="24"/>
    </location>
</feature>
<dbReference type="Gene3D" id="3.40.190.10">
    <property type="entry name" value="Periplasmic binding protein-like II"/>
    <property type="match status" value="2"/>
</dbReference>
<dbReference type="EMBL" id="CP011391">
    <property type="protein sequence ID" value="AMK54034.1"/>
    <property type="molecule type" value="Genomic_DNA"/>
</dbReference>
<dbReference type="AlphaFoldDB" id="A0A140DTQ7"/>
<evidence type="ECO:0008006" key="5">
    <source>
        <dbReference type="Google" id="ProtNLM"/>
    </source>
</evidence>
<reference evidence="3 4" key="1">
    <citation type="journal article" date="2016" name="Gut Pathog.">
        <title>Whole genome sequencing of "Faecalibaculum rodentium" ALO17, isolated from C57BL/6J laboratory mouse feces.</title>
        <authorList>
            <person name="Lim S."/>
            <person name="Chang D.H."/>
            <person name="Ahn S."/>
            <person name="Kim B.C."/>
        </authorList>
    </citation>
    <scope>NUCLEOTIDE SEQUENCE [LARGE SCALE GENOMIC DNA]</scope>
    <source>
        <strain evidence="3 4">Alo17</strain>
    </source>
</reference>
<sequence>MALRQRLTAALCIGAFLLAGCASAGAGQTGQTDTGADTKTEDRTAESVKVLVPTGAPALGMLFGTLDNPDVELDYTEGTDLVTAELAKTDGDYDVIVAPVNLGLKAYSASRTYQCAGVLTWGNLYMVGTQEDVLSGPDKEVALFGENAIPGMVYNAVEAASVQAQPVWYPSVAEASQSLLSGQSQAALLAEPAASAAMAKNSNLKILADLQELWYAQKGTDQKGYPQAALFVKDSVSDAFLSGVQEALSAVDPETGSAEMVQEIEAAGPDAIGVPSPEVAVKSWTRQNIHYVPVSQAADDMEVFLGQLGMKIPEGSLRKSS</sequence>
<dbReference type="KEGG" id="fro:AALO17_09000"/>
<feature type="compositionally biased region" description="Basic and acidic residues" evidence="1">
    <location>
        <begin position="36"/>
        <end position="45"/>
    </location>
</feature>
<dbReference type="STRING" id="1702221.AALO17_09000"/>
<proteinExistence type="predicted"/>
<gene>
    <name evidence="3" type="ORF">AALO17_09000</name>
</gene>
<accession>A0A140DTQ7</accession>
<feature type="region of interest" description="Disordered" evidence="1">
    <location>
        <begin position="25"/>
        <end position="45"/>
    </location>
</feature>
<evidence type="ECO:0000256" key="2">
    <source>
        <dbReference type="SAM" id="SignalP"/>
    </source>
</evidence>
<dbReference type="GeneID" id="78477692"/>
<feature type="chain" id="PRO_5007302033" description="SsuA/THI5-like domain-containing protein" evidence="2">
    <location>
        <begin position="25"/>
        <end position="321"/>
    </location>
</feature>
<protein>
    <recommendedName>
        <fullName evidence="5">SsuA/THI5-like domain-containing protein</fullName>
    </recommendedName>
</protein>